<evidence type="ECO:0000313" key="7">
    <source>
        <dbReference type="EMBL" id="SFK71333.1"/>
    </source>
</evidence>
<comment type="similarity">
    <text evidence="4">Belongs to the Cob(I)alamin adenosyltransferase family.</text>
</comment>
<dbReference type="Gene3D" id="1.20.1200.10">
    <property type="entry name" value="Cobalamin adenosyltransferase-like"/>
    <property type="match status" value="1"/>
</dbReference>
<keyword evidence="4" id="KW-0169">Cobalamin biosynthesis</keyword>
<dbReference type="OrthoDB" id="9778896at2"/>
<dbReference type="InterPro" id="IPR029499">
    <property type="entry name" value="PduO-typ"/>
</dbReference>
<dbReference type="GO" id="GO:0008817">
    <property type="term" value="F:corrinoid adenosyltransferase activity"/>
    <property type="evidence" value="ECO:0007669"/>
    <property type="project" value="UniProtKB-UniRule"/>
</dbReference>
<evidence type="ECO:0000259" key="6">
    <source>
        <dbReference type="Pfam" id="PF01923"/>
    </source>
</evidence>
<evidence type="ECO:0000313" key="8">
    <source>
        <dbReference type="Proteomes" id="UP000198755"/>
    </source>
</evidence>
<dbReference type="STRING" id="1612308.SAMN05444581_11635"/>
<keyword evidence="8" id="KW-1185">Reference proteome</keyword>
<evidence type="ECO:0000256" key="2">
    <source>
        <dbReference type="ARBA" id="ARBA00022741"/>
    </source>
</evidence>
<evidence type="ECO:0000256" key="5">
    <source>
        <dbReference type="SAM" id="Coils"/>
    </source>
</evidence>
<comment type="catalytic activity">
    <reaction evidence="4">
        <text>2 cob(II)alamin + reduced [electron-transfer flavoprotein] + 2 ATP = 2 adenosylcob(III)alamin + 2 triphosphate + oxidized [electron-transfer flavoprotein] + 3 H(+)</text>
        <dbReference type="Rhea" id="RHEA:28671"/>
        <dbReference type="Rhea" id="RHEA-COMP:10685"/>
        <dbReference type="Rhea" id="RHEA-COMP:10686"/>
        <dbReference type="ChEBI" id="CHEBI:15378"/>
        <dbReference type="ChEBI" id="CHEBI:16304"/>
        <dbReference type="ChEBI" id="CHEBI:18036"/>
        <dbReference type="ChEBI" id="CHEBI:18408"/>
        <dbReference type="ChEBI" id="CHEBI:30616"/>
        <dbReference type="ChEBI" id="CHEBI:57692"/>
        <dbReference type="ChEBI" id="CHEBI:58307"/>
        <dbReference type="EC" id="2.5.1.17"/>
    </reaction>
</comment>
<dbReference type="SUPFAM" id="SSF89028">
    <property type="entry name" value="Cobalamin adenosyltransferase-like"/>
    <property type="match status" value="1"/>
</dbReference>
<dbReference type="PANTHER" id="PTHR12213">
    <property type="entry name" value="CORRINOID ADENOSYLTRANSFERASE"/>
    <property type="match status" value="1"/>
</dbReference>
<keyword evidence="2 4" id="KW-0547">Nucleotide-binding</keyword>
<reference evidence="7 8" key="1">
    <citation type="submission" date="2016-10" db="EMBL/GenBank/DDBJ databases">
        <authorList>
            <person name="de Groot N.N."/>
        </authorList>
    </citation>
    <scope>NUCLEOTIDE SEQUENCE [LARGE SCALE GENOMIC DNA]</scope>
    <source>
        <strain evidence="7 8">NE2</strain>
    </source>
</reference>
<keyword evidence="1 4" id="KW-0808">Transferase</keyword>
<keyword evidence="5" id="KW-0175">Coiled coil</keyword>
<organism evidence="7 8">
    <name type="scientific">Methylocapsa palsarum</name>
    <dbReference type="NCBI Taxonomy" id="1612308"/>
    <lineage>
        <taxon>Bacteria</taxon>
        <taxon>Pseudomonadati</taxon>
        <taxon>Pseudomonadota</taxon>
        <taxon>Alphaproteobacteria</taxon>
        <taxon>Hyphomicrobiales</taxon>
        <taxon>Beijerinckiaceae</taxon>
        <taxon>Methylocapsa</taxon>
    </lineage>
</organism>
<evidence type="ECO:0000256" key="4">
    <source>
        <dbReference type="RuleBase" id="RU366026"/>
    </source>
</evidence>
<proteinExistence type="inferred from homology"/>
<comment type="catalytic activity">
    <reaction evidence="4">
        <text>2 cob(II)yrinate a,c diamide + reduced [electron-transfer flavoprotein] + 2 ATP = 2 adenosylcob(III)yrinate a,c-diamide + 2 triphosphate + oxidized [electron-transfer flavoprotein] + 3 H(+)</text>
        <dbReference type="Rhea" id="RHEA:11528"/>
        <dbReference type="Rhea" id="RHEA-COMP:10685"/>
        <dbReference type="Rhea" id="RHEA-COMP:10686"/>
        <dbReference type="ChEBI" id="CHEBI:15378"/>
        <dbReference type="ChEBI" id="CHEBI:18036"/>
        <dbReference type="ChEBI" id="CHEBI:30616"/>
        <dbReference type="ChEBI" id="CHEBI:57692"/>
        <dbReference type="ChEBI" id="CHEBI:58307"/>
        <dbReference type="ChEBI" id="CHEBI:58503"/>
        <dbReference type="ChEBI" id="CHEBI:58537"/>
        <dbReference type="EC" id="2.5.1.17"/>
    </reaction>
</comment>
<dbReference type="InterPro" id="IPR036451">
    <property type="entry name" value="CblAdoTrfase-like_sf"/>
</dbReference>
<dbReference type="Proteomes" id="UP000198755">
    <property type="component" value="Unassembled WGS sequence"/>
</dbReference>
<gene>
    <name evidence="7" type="ORF">SAMN05444581_11635</name>
</gene>
<dbReference type="EC" id="2.5.1.17" evidence="4"/>
<dbReference type="RefSeq" id="WP_091685303.1">
    <property type="nucleotide sequence ID" value="NZ_FOSN01000016.1"/>
</dbReference>
<dbReference type="AlphaFoldDB" id="A0A1I4BS42"/>
<feature type="domain" description="Cobalamin adenosyltransferase-like" evidence="6">
    <location>
        <begin position="47"/>
        <end position="206"/>
    </location>
</feature>
<evidence type="ECO:0000256" key="1">
    <source>
        <dbReference type="ARBA" id="ARBA00022679"/>
    </source>
</evidence>
<dbReference type="GO" id="GO:0005524">
    <property type="term" value="F:ATP binding"/>
    <property type="evidence" value="ECO:0007669"/>
    <property type="project" value="UniProtKB-UniRule"/>
</dbReference>
<protein>
    <recommendedName>
        <fullName evidence="4">Corrinoid adenosyltransferase</fullName>
        <ecNumber evidence="4">2.5.1.17</ecNumber>
    </recommendedName>
    <alternativeName>
        <fullName evidence="4">Cob(II)alamin adenosyltransferase</fullName>
    </alternativeName>
    <alternativeName>
        <fullName evidence="4">Cob(II)yrinic acid a,c-diamide adenosyltransferase</fullName>
    </alternativeName>
    <alternativeName>
        <fullName evidence="4">Cobinamide/cobalamin adenosyltransferase</fullName>
    </alternativeName>
</protein>
<dbReference type="UniPathway" id="UPA00148">
    <property type="reaction ID" value="UER00233"/>
</dbReference>
<evidence type="ECO:0000256" key="3">
    <source>
        <dbReference type="ARBA" id="ARBA00022840"/>
    </source>
</evidence>
<dbReference type="PANTHER" id="PTHR12213:SF0">
    <property type="entry name" value="CORRINOID ADENOSYLTRANSFERASE MMAB"/>
    <property type="match status" value="1"/>
</dbReference>
<name>A0A1I4BS42_9HYPH</name>
<accession>A0A1I4BS42</accession>
<dbReference type="GO" id="GO:0009236">
    <property type="term" value="P:cobalamin biosynthetic process"/>
    <property type="evidence" value="ECO:0007669"/>
    <property type="project" value="UniProtKB-UniRule"/>
</dbReference>
<keyword evidence="3 4" id="KW-0067">ATP-binding</keyword>
<sequence>MSSTDSDSDSVAAAWFAAFSSGALAQDSADDSPVSLLAVTSIGAPTITGARNPRNELRIEAYGAIDEANCAIGLARLAISTNPEWARVDATLLCVQNDLFDLGADLCLPATGARPDYEPLRVVQSQVDRLESRIAELSMDLQSLNSFVLPGGSAAAAALHSARATTLRAERRLTDLAAAQGETIGEPAVRYINRLSQMLFVAARYVNRKGEGDILWTPGQKA</sequence>
<comment type="pathway">
    <text evidence="4">Cofactor biosynthesis; adenosylcobalamin biosynthesis; adenosylcobalamin from cob(II)yrinate a,c-diamide: step 2/7.</text>
</comment>
<dbReference type="Pfam" id="PF01923">
    <property type="entry name" value="Cob_adeno_trans"/>
    <property type="match status" value="1"/>
</dbReference>
<dbReference type="NCBIfam" id="TIGR00636">
    <property type="entry name" value="PduO_Nterm"/>
    <property type="match status" value="1"/>
</dbReference>
<dbReference type="InterPro" id="IPR016030">
    <property type="entry name" value="CblAdoTrfase-like"/>
</dbReference>
<dbReference type="EMBL" id="FOSN01000016">
    <property type="protein sequence ID" value="SFK71333.1"/>
    <property type="molecule type" value="Genomic_DNA"/>
</dbReference>
<feature type="coiled-coil region" evidence="5">
    <location>
        <begin position="120"/>
        <end position="147"/>
    </location>
</feature>